<keyword evidence="1" id="KW-0812">Transmembrane</keyword>
<dbReference type="EMBL" id="QKWP01000335">
    <property type="protein sequence ID" value="RIB21926.1"/>
    <property type="molecule type" value="Genomic_DNA"/>
</dbReference>
<dbReference type="AlphaFoldDB" id="A0A397VS32"/>
<reference evidence="2 3" key="1">
    <citation type="submission" date="2018-06" db="EMBL/GenBank/DDBJ databases">
        <title>Comparative genomics reveals the genomic features of Rhizophagus irregularis, R. cerebriforme, R. diaphanum and Gigaspora rosea, and their symbiotic lifestyle signature.</title>
        <authorList>
            <person name="Morin E."/>
            <person name="San Clemente H."/>
            <person name="Chen E.C.H."/>
            <person name="De La Providencia I."/>
            <person name="Hainaut M."/>
            <person name="Kuo A."/>
            <person name="Kohler A."/>
            <person name="Murat C."/>
            <person name="Tang N."/>
            <person name="Roy S."/>
            <person name="Loubradou J."/>
            <person name="Henrissat B."/>
            <person name="Grigoriev I.V."/>
            <person name="Corradi N."/>
            <person name="Roux C."/>
            <person name="Martin F.M."/>
        </authorList>
    </citation>
    <scope>NUCLEOTIDE SEQUENCE [LARGE SCALE GENOMIC DNA]</scope>
    <source>
        <strain evidence="2 3">DAOM 194757</strain>
    </source>
</reference>
<sequence length="129" mass="13636">MHHGVPLVTGINGEHHHCVTVIGVAITGVVVTGTVIVLIHYFTGAVVIGANKMEFFYKCYCYYSRVSGSFFLFMCVWLSSTSSLQCAVGSEFVIGSEFVSNEFIIGGEFINGGEVIIVVGGTIAGSSAS</sequence>
<evidence type="ECO:0000313" key="3">
    <source>
        <dbReference type="Proteomes" id="UP000266673"/>
    </source>
</evidence>
<organism evidence="2 3">
    <name type="scientific">Gigaspora rosea</name>
    <dbReference type="NCBI Taxonomy" id="44941"/>
    <lineage>
        <taxon>Eukaryota</taxon>
        <taxon>Fungi</taxon>
        <taxon>Fungi incertae sedis</taxon>
        <taxon>Mucoromycota</taxon>
        <taxon>Glomeromycotina</taxon>
        <taxon>Glomeromycetes</taxon>
        <taxon>Diversisporales</taxon>
        <taxon>Gigasporaceae</taxon>
        <taxon>Gigaspora</taxon>
    </lineage>
</organism>
<protein>
    <submittedName>
        <fullName evidence="2">Uncharacterized protein</fullName>
    </submittedName>
</protein>
<gene>
    <name evidence="2" type="ORF">C2G38_2175357</name>
</gene>
<comment type="caution">
    <text evidence="2">The sequence shown here is derived from an EMBL/GenBank/DDBJ whole genome shotgun (WGS) entry which is preliminary data.</text>
</comment>
<keyword evidence="1" id="KW-0472">Membrane</keyword>
<feature type="transmembrane region" description="Helical" evidence="1">
    <location>
        <begin position="20"/>
        <end position="48"/>
    </location>
</feature>
<evidence type="ECO:0000256" key="1">
    <source>
        <dbReference type="SAM" id="Phobius"/>
    </source>
</evidence>
<dbReference type="Proteomes" id="UP000266673">
    <property type="component" value="Unassembled WGS sequence"/>
</dbReference>
<evidence type="ECO:0000313" key="2">
    <source>
        <dbReference type="EMBL" id="RIB21926.1"/>
    </source>
</evidence>
<keyword evidence="1" id="KW-1133">Transmembrane helix</keyword>
<feature type="transmembrane region" description="Helical" evidence="1">
    <location>
        <begin position="60"/>
        <end position="79"/>
    </location>
</feature>
<name>A0A397VS32_9GLOM</name>
<accession>A0A397VS32</accession>
<proteinExistence type="predicted"/>
<keyword evidence="3" id="KW-1185">Reference proteome</keyword>